<dbReference type="RefSeq" id="WP_091202992.1">
    <property type="nucleotide sequence ID" value="NZ_FONQ01000001.1"/>
</dbReference>
<evidence type="ECO:0000313" key="2">
    <source>
        <dbReference type="Proteomes" id="UP000198596"/>
    </source>
</evidence>
<sequence>MNIKYILLLLFPVLLFSQHSIRFKVVDENNLPISRAIVIVSQNNNQIRFGTTNENGILDKEIASGQYDCKISKLGFTTLYNAVLVDKERDFEFILKEEINKLKDVVITSRPKIMRIKEDTISYNLKAVVDGTENKIEDVIKKLPGLDIDQDGKVLYKGQKIDNVLVDGNEFFGNKHQMVTQNINADMIEGIDLLTGYSGFAKASGGQKGIALNLKTKDSYKNKWITDLELAAGLNVSFRFHSNSFKFFKKGNLAIISDYNTIAKTPISREDYNEMRIVSEVDSENGEFKSVETPTFLNPNAFIKDKRNAFIGLNYTSLLGKRSKITMSNIFNKTNIAEENARLQTNIGETQSQYSFLENKAATYSLNNSSLKWEFNKSKSTFISYVVGFTPNGDEDNQDLLRSANEFRYNKSNTNFSFAHVAKVQSTLLKTINYKFTARHSVDDNRQKVDLFSQQNLFDSTFDTINQNQKNQEVNISLNNAFTITKKSNVFSLKINFLSQQDRFNSYVVQNDTVDIGLKLQRQSIQANLSWAKKWHAKLQSMLGFNTTAVKSQFKELQDAFTRYEPNLSLTYILSGLNKISFSYALDHQLPELNQVQQTDFIFDFQTLVKPSLVSFNQMLPKNTFSLQYFGVNPKNQSVLFSTLSYDVEQNAVSNSTKYNADFIETTAITTKNRKSIKGLVLYDLKFKRLPFSIKTTLFYLKSIGFSQFDGVNNQVEIQNLTNRLQVISNFKKSAVQFGIDYNFIRRTLEQNIADFKNTTQNHQLTLSLRGKNSTKLKWDLGLKMDNQDSGFRTNNTFFLNANIQYVFAKDFKFIFNGNNMLNLNKSQLISTSFNQSFFTESVVSIRPGYVMIGVNYSM</sequence>
<evidence type="ECO:0000313" key="1">
    <source>
        <dbReference type="EMBL" id="SFE31845.1"/>
    </source>
</evidence>
<dbReference type="Proteomes" id="UP000198596">
    <property type="component" value="Unassembled WGS sequence"/>
</dbReference>
<keyword evidence="2" id="KW-1185">Reference proteome</keyword>
<dbReference type="SUPFAM" id="SSF56935">
    <property type="entry name" value="Porins"/>
    <property type="match status" value="1"/>
</dbReference>
<accession>A0A1I1ZJJ7</accession>
<dbReference type="AlphaFoldDB" id="A0A1I1ZJJ7"/>
<dbReference type="OrthoDB" id="603275at2"/>
<dbReference type="InterPro" id="IPR008969">
    <property type="entry name" value="CarboxyPept-like_regulatory"/>
</dbReference>
<name>A0A1I1ZJJ7_9FLAO</name>
<proteinExistence type="predicted"/>
<organism evidence="1 2">
    <name type="scientific">Flavobacterium xueshanense</name>
    <dbReference type="NCBI Taxonomy" id="935223"/>
    <lineage>
        <taxon>Bacteria</taxon>
        <taxon>Pseudomonadati</taxon>
        <taxon>Bacteroidota</taxon>
        <taxon>Flavobacteriia</taxon>
        <taxon>Flavobacteriales</taxon>
        <taxon>Flavobacteriaceae</taxon>
        <taxon>Flavobacterium</taxon>
    </lineage>
</organism>
<dbReference type="Gene3D" id="2.60.40.1120">
    <property type="entry name" value="Carboxypeptidase-like, regulatory domain"/>
    <property type="match status" value="1"/>
</dbReference>
<protein>
    <recommendedName>
        <fullName evidence="3">Outer membrane receptor proteins, mostly Fe transport</fullName>
    </recommendedName>
</protein>
<dbReference type="STRING" id="935223.SAMN04488131_101367"/>
<dbReference type="SUPFAM" id="SSF49464">
    <property type="entry name" value="Carboxypeptidase regulatory domain-like"/>
    <property type="match status" value="1"/>
</dbReference>
<reference evidence="2" key="1">
    <citation type="submission" date="2016-10" db="EMBL/GenBank/DDBJ databases">
        <authorList>
            <person name="Varghese N."/>
            <person name="Submissions S."/>
        </authorList>
    </citation>
    <scope>NUCLEOTIDE SEQUENCE [LARGE SCALE GENOMIC DNA]</scope>
    <source>
        <strain evidence="2">CGMCC 1.9227</strain>
    </source>
</reference>
<gene>
    <name evidence="1" type="ORF">SAMN04488131_101367</name>
</gene>
<dbReference type="EMBL" id="FONQ01000001">
    <property type="protein sequence ID" value="SFE31845.1"/>
    <property type="molecule type" value="Genomic_DNA"/>
</dbReference>
<evidence type="ECO:0008006" key="3">
    <source>
        <dbReference type="Google" id="ProtNLM"/>
    </source>
</evidence>